<keyword evidence="2" id="KW-0812">Transmembrane</keyword>
<dbReference type="InterPro" id="IPR019734">
    <property type="entry name" value="TPR_rpt"/>
</dbReference>
<evidence type="ECO:0000256" key="2">
    <source>
        <dbReference type="SAM" id="Phobius"/>
    </source>
</evidence>
<keyword evidence="4" id="KW-1185">Reference proteome</keyword>
<protein>
    <submittedName>
        <fullName evidence="3">Tetratricopeptide repeat-containing protein</fullName>
    </submittedName>
</protein>
<dbReference type="Gene3D" id="1.25.40.10">
    <property type="entry name" value="Tetratricopeptide repeat domain"/>
    <property type="match status" value="1"/>
</dbReference>
<evidence type="ECO:0000313" key="4">
    <source>
        <dbReference type="Proteomes" id="UP000192360"/>
    </source>
</evidence>
<gene>
    <name evidence="3" type="ORF">SAMN05660703_1008</name>
</gene>
<proteinExistence type="predicted"/>
<dbReference type="SUPFAM" id="SSF48452">
    <property type="entry name" value="TPR-like"/>
    <property type="match status" value="1"/>
</dbReference>
<dbReference type="InterPro" id="IPR011990">
    <property type="entry name" value="TPR-like_helical_dom_sf"/>
</dbReference>
<organism evidence="3 4">
    <name type="scientific">Cellulophaga tyrosinoxydans</name>
    <dbReference type="NCBI Taxonomy" id="504486"/>
    <lineage>
        <taxon>Bacteria</taxon>
        <taxon>Pseudomonadati</taxon>
        <taxon>Bacteroidota</taxon>
        <taxon>Flavobacteriia</taxon>
        <taxon>Flavobacteriales</taxon>
        <taxon>Flavobacteriaceae</taxon>
        <taxon>Cellulophaga</taxon>
    </lineage>
</organism>
<sequence length="246" mass="28478">METEHNISQELLETIERYLKHTMEPDELATFKTKLEKDPVLKNQVDDTAMIFSGIKKAVLKNKLDVLHSDLTENKAPNKGKTKVFKLNFKSLSIAASILILFGSFWVFNQQPSNEKLFEHYFEPDRGLETTMSQTDNYQFNDAMVDYKNLKYDLAIEKWEILLKNKPENDTLNYFLGSAYLANNKDIKAIDYFKKVVVNQQSSFTQDAYYYLGLAYLQGNNTEAAIEYFKKNNSPKSNEIISELSD</sequence>
<name>A0A1W1YZW9_9FLAO</name>
<dbReference type="Proteomes" id="UP000192360">
    <property type="component" value="Unassembled WGS sequence"/>
</dbReference>
<dbReference type="Pfam" id="PF13432">
    <property type="entry name" value="TPR_16"/>
    <property type="match status" value="1"/>
</dbReference>
<evidence type="ECO:0000313" key="3">
    <source>
        <dbReference type="EMBL" id="SMC41676.1"/>
    </source>
</evidence>
<dbReference type="EMBL" id="FWXO01000001">
    <property type="protein sequence ID" value="SMC41676.1"/>
    <property type="molecule type" value="Genomic_DNA"/>
</dbReference>
<feature type="transmembrane region" description="Helical" evidence="2">
    <location>
        <begin position="87"/>
        <end position="108"/>
    </location>
</feature>
<dbReference type="RefSeq" id="WP_084060288.1">
    <property type="nucleotide sequence ID" value="NZ_FWXO01000001.1"/>
</dbReference>
<dbReference type="Pfam" id="PF13174">
    <property type="entry name" value="TPR_6"/>
    <property type="match status" value="1"/>
</dbReference>
<dbReference type="STRING" id="504486.SAMN05660703_1008"/>
<keyword evidence="2" id="KW-0472">Membrane</keyword>
<keyword evidence="2" id="KW-1133">Transmembrane helix</keyword>
<dbReference type="AlphaFoldDB" id="A0A1W1YZW9"/>
<feature type="repeat" description="TPR" evidence="1">
    <location>
        <begin position="206"/>
        <end position="239"/>
    </location>
</feature>
<keyword evidence="1" id="KW-0802">TPR repeat</keyword>
<reference evidence="3 4" key="1">
    <citation type="submission" date="2017-04" db="EMBL/GenBank/DDBJ databases">
        <authorList>
            <person name="Afonso C.L."/>
            <person name="Miller P.J."/>
            <person name="Scott M.A."/>
            <person name="Spackman E."/>
            <person name="Goraichik I."/>
            <person name="Dimitrov K.M."/>
            <person name="Suarez D.L."/>
            <person name="Swayne D.E."/>
        </authorList>
    </citation>
    <scope>NUCLEOTIDE SEQUENCE [LARGE SCALE GENOMIC DNA]</scope>
    <source>
        <strain evidence="3 4">DSM 21164</strain>
    </source>
</reference>
<dbReference type="PROSITE" id="PS50005">
    <property type="entry name" value="TPR"/>
    <property type="match status" value="1"/>
</dbReference>
<accession>A0A1W1YZW9</accession>
<evidence type="ECO:0000256" key="1">
    <source>
        <dbReference type="PROSITE-ProRule" id="PRU00339"/>
    </source>
</evidence>
<dbReference type="OrthoDB" id="1451921at2"/>